<sequence length="185" mass="20962">MIVGIGWKQTSRSAYETASYSVLESDDVFEIREYPDLNLAVTQAELDSQSKDGSFMRLFRYIDGNNARQQKVAMTTPVFMNSQRTDAPGQMGFVIPRDLKEAEIPEPDNAKVKLFQRKGGQFAVIRFSGRINEATVQQAEEKLRAWAAKKELQLADETESAGYDPPWTPGPFRRNEVHIRLSQSL</sequence>
<name>A0A517PZF5_9PLAN</name>
<organism evidence="1 2">
    <name type="scientific">Gimesia panareensis</name>
    <dbReference type="NCBI Taxonomy" id="2527978"/>
    <lineage>
        <taxon>Bacteria</taxon>
        <taxon>Pseudomonadati</taxon>
        <taxon>Planctomycetota</taxon>
        <taxon>Planctomycetia</taxon>
        <taxon>Planctomycetales</taxon>
        <taxon>Planctomycetaceae</taxon>
        <taxon>Gimesia</taxon>
    </lineage>
</organism>
<dbReference type="PANTHER" id="PTHR11220:SF1">
    <property type="entry name" value="HEME-BINDING PROTEIN 2"/>
    <property type="match status" value="1"/>
</dbReference>
<dbReference type="InterPro" id="IPR006917">
    <property type="entry name" value="SOUL_heme-bd"/>
</dbReference>
<dbReference type="SUPFAM" id="SSF55136">
    <property type="entry name" value="Probable bacterial effector-binding domain"/>
    <property type="match status" value="1"/>
</dbReference>
<dbReference type="InterPro" id="IPR011256">
    <property type="entry name" value="Reg_factor_effector_dom_sf"/>
</dbReference>
<dbReference type="RefSeq" id="WP_197997424.1">
    <property type="nucleotide sequence ID" value="NZ_CP037421.1"/>
</dbReference>
<dbReference type="PANTHER" id="PTHR11220">
    <property type="entry name" value="HEME-BINDING PROTEIN-RELATED"/>
    <property type="match status" value="1"/>
</dbReference>
<dbReference type="Gene3D" id="3.20.80.10">
    <property type="entry name" value="Regulatory factor, effector binding domain"/>
    <property type="match status" value="1"/>
</dbReference>
<dbReference type="EMBL" id="CP037421">
    <property type="protein sequence ID" value="QDT24738.1"/>
    <property type="molecule type" value="Genomic_DNA"/>
</dbReference>
<keyword evidence="2" id="KW-1185">Reference proteome</keyword>
<protein>
    <submittedName>
        <fullName evidence="1">SOUL heme-binding protein</fullName>
    </submittedName>
</protein>
<accession>A0A517PZF5</accession>
<reference evidence="1 2" key="1">
    <citation type="submission" date="2019-03" db="EMBL/GenBank/DDBJ databases">
        <title>Deep-cultivation of Planctomycetes and their phenomic and genomic characterization uncovers novel biology.</title>
        <authorList>
            <person name="Wiegand S."/>
            <person name="Jogler M."/>
            <person name="Boedeker C."/>
            <person name="Pinto D."/>
            <person name="Vollmers J."/>
            <person name="Rivas-Marin E."/>
            <person name="Kohn T."/>
            <person name="Peeters S.H."/>
            <person name="Heuer A."/>
            <person name="Rast P."/>
            <person name="Oberbeckmann S."/>
            <person name="Bunk B."/>
            <person name="Jeske O."/>
            <person name="Meyerdierks A."/>
            <person name="Storesund J.E."/>
            <person name="Kallscheuer N."/>
            <person name="Luecker S."/>
            <person name="Lage O.M."/>
            <person name="Pohl T."/>
            <person name="Merkel B.J."/>
            <person name="Hornburger P."/>
            <person name="Mueller R.-W."/>
            <person name="Bruemmer F."/>
            <person name="Labrenz M."/>
            <person name="Spormann A.M."/>
            <person name="Op den Camp H."/>
            <person name="Overmann J."/>
            <person name="Amann R."/>
            <person name="Jetten M.S.M."/>
            <person name="Mascher T."/>
            <person name="Medema M.H."/>
            <person name="Devos D.P."/>
            <person name="Kaster A.-K."/>
            <person name="Ovreas L."/>
            <person name="Rohde M."/>
            <person name="Galperin M.Y."/>
            <person name="Jogler C."/>
        </authorList>
    </citation>
    <scope>NUCLEOTIDE SEQUENCE [LARGE SCALE GENOMIC DNA]</scope>
    <source>
        <strain evidence="1 2">Enr10</strain>
    </source>
</reference>
<dbReference type="Pfam" id="PF04832">
    <property type="entry name" value="SOUL"/>
    <property type="match status" value="1"/>
</dbReference>
<evidence type="ECO:0000313" key="1">
    <source>
        <dbReference type="EMBL" id="QDT24738.1"/>
    </source>
</evidence>
<gene>
    <name evidence="1" type="ORF">Enr10x_00280</name>
</gene>
<proteinExistence type="predicted"/>
<evidence type="ECO:0000313" key="2">
    <source>
        <dbReference type="Proteomes" id="UP000315647"/>
    </source>
</evidence>
<dbReference type="AlphaFoldDB" id="A0A517PZF5"/>
<dbReference type="Proteomes" id="UP000315647">
    <property type="component" value="Chromosome"/>
</dbReference>